<dbReference type="Proteomes" id="UP001596978">
    <property type="component" value="Unassembled WGS sequence"/>
</dbReference>
<protein>
    <recommendedName>
        <fullName evidence="5">Lipoprotein</fullName>
    </recommendedName>
</protein>
<dbReference type="PROSITE" id="PS51257">
    <property type="entry name" value="PROKAR_LIPOPROTEIN"/>
    <property type="match status" value="1"/>
</dbReference>
<proteinExistence type="predicted"/>
<evidence type="ECO:0000256" key="1">
    <source>
        <dbReference type="SAM" id="MobiDB-lite"/>
    </source>
</evidence>
<feature type="compositionally biased region" description="Polar residues" evidence="1">
    <location>
        <begin position="25"/>
        <end position="41"/>
    </location>
</feature>
<feature type="region of interest" description="Disordered" evidence="1">
    <location>
        <begin position="25"/>
        <end position="58"/>
    </location>
</feature>
<evidence type="ECO:0000313" key="3">
    <source>
        <dbReference type="EMBL" id="MFD0863685.1"/>
    </source>
</evidence>
<name>A0ABW3D3R1_9FLAO</name>
<evidence type="ECO:0000313" key="4">
    <source>
        <dbReference type="Proteomes" id="UP001596978"/>
    </source>
</evidence>
<keyword evidence="2" id="KW-0732">Signal</keyword>
<organism evidence="3 4">
    <name type="scientific">Sungkyunkwania multivorans</name>
    <dbReference type="NCBI Taxonomy" id="1173618"/>
    <lineage>
        <taxon>Bacteria</taxon>
        <taxon>Pseudomonadati</taxon>
        <taxon>Bacteroidota</taxon>
        <taxon>Flavobacteriia</taxon>
        <taxon>Flavobacteriales</taxon>
        <taxon>Flavobacteriaceae</taxon>
        <taxon>Sungkyunkwania</taxon>
    </lineage>
</organism>
<reference evidence="4" key="1">
    <citation type="journal article" date="2019" name="Int. J. Syst. Evol. Microbiol.">
        <title>The Global Catalogue of Microorganisms (GCM) 10K type strain sequencing project: providing services to taxonomists for standard genome sequencing and annotation.</title>
        <authorList>
            <consortium name="The Broad Institute Genomics Platform"/>
            <consortium name="The Broad Institute Genome Sequencing Center for Infectious Disease"/>
            <person name="Wu L."/>
            <person name="Ma J."/>
        </authorList>
    </citation>
    <scope>NUCLEOTIDE SEQUENCE [LARGE SCALE GENOMIC DNA]</scope>
    <source>
        <strain evidence="4">CCUG 62952</strain>
    </source>
</reference>
<comment type="caution">
    <text evidence="3">The sequence shown here is derived from an EMBL/GenBank/DDBJ whole genome shotgun (WGS) entry which is preliminary data.</text>
</comment>
<evidence type="ECO:0000256" key="2">
    <source>
        <dbReference type="SAM" id="SignalP"/>
    </source>
</evidence>
<gene>
    <name evidence="3" type="ORF">ACFQ1M_15830</name>
</gene>
<feature type="chain" id="PRO_5046164973" description="Lipoprotein" evidence="2">
    <location>
        <begin position="24"/>
        <end position="138"/>
    </location>
</feature>
<keyword evidence="4" id="KW-1185">Reference proteome</keyword>
<dbReference type="EMBL" id="JBHTJH010000017">
    <property type="protein sequence ID" value="MFD0863685.1"/>
    <property type="molecule type" value="Genomic_DNA"/>
</dbReference>
<sequence length="138" mass="15181">MKNLLLKASIATILALTVSTACKNETMSTENTQKTSQVKTETSVKAKTDKSSEGIPSFNDKTVQKYVETYEAYIEDYKKAAESKDMSAFAELGQKGQKLASMGQEALSNVSGEDAQKLGEYMTKKAKEIQELSMKMTQ</sequence>
<accession>A0ABW3D3R1</accession>
<dbReference type="RefSeq" id="WP_386409942.1">
    <property type="nucleotide sequence ID" value="NZ_JBHTJH010000017.1"/>
</dbReference>
<feature type="compositionally biased region" description="Basic and acidic residues" evidence="1">
    <location>
        <begin position="42"/>
        <end position="52"/>
    </location>
</feature>
<evidence type="ECO:0008006" key="5">
    <source>
        <dbReference type="Google" id="ProtNLM"/>
    </source>
</evidence>
<feature type="signal peptide" evidence="2">
    <location>
        <begin position="1"/>
        <end position="23"/>
    </location>
</feature>